<dbReference type="AlphaFoldDB" id="A0A4P6TRM7"/>
<keyword evidence="5" id="KW-1185">Reference proteome</keyword>
<dbReference type="SUPFAM" id="SSF55811">
    <property type="entry name" value="Nudix"/>
    <property type="match status" value="3"/>
</dbReference>
<evidence type="ECO:0000313" key="5">
    <source>
        <dbReference type="Proteomes" id="UP000292547"/>
    </source>
</evidence>
<feature type="domain" description="Nudix hydrolase" evidence="3">
    <location>
        <begin position="290"/>
        <end position="424"/>
    </location>
</feature>
<gene>
    <name evidence="4" type="ORF">D0Z67_03055</name>
</gene>
<name>A0A4P6TRM7_STRSO</name>
<accession>A0A4P6TRM7</accession>
<evidence type="ECO:0000256" key="2">
    <source>
        <dbReference type="ARBA" id="ARBA00022801"/>
    </source>
</evidence>
<keyword evidence="2" id="KW-0378">Hydrolase</keyword>
<evidence type="ECO:0000259" key="3">
    <source>
        <dbReference type="PROSITE" id="PS51462"/>
    </source>
</evidence>
<dbReference type="InterPro" id="IPR015797">
    <property type="entry name" value="NUDIX_hydrolase-like_dom_sf"/>
</dbReference>
<evidence type="ECO:0000256" key="1">
    <source>
        <dbReference type="ARBA" id="ARBA00001946"/>
    </source>
</evidence>
<dbReference type="STRING" id="73044.GCA_000725795_03681"/>
<feature type="domain" description="Nudix hydrolase" evidence="3">
    <location>
        <begin position="136"/>
        <end position="269"/>
    </location>
</feature>
<dbReference type="PANTHER" id="PTHR43046">
    <property type="entry name" value="GDP-MANNOSE MANNOSYL HYDROLASE"/>
    <property type="match status" value="1"/>
</dbReference>
<proteinExistence type="predicted"/>
<dbReference type="InterPro" id="IPR000086">
    <property type="entry name" value="NUDIX_hydrolase_dom"/>
</dbReference>
<evidence type="ECO:0000313" key="4">
    <source>
        <dbReference type="EMBL" id="QBJ89387.1"/>
    </source>
</evidence>
<dbReference type="GO" id="GO:0016787">
    <property type="term" value="F:hydrolase activity"/>
    <property type="evidence" value="ECO:0007669"/>
    <property type="project" value="UniProtKB-KW"/>
</dbReference>
<dbReference type="PROSITE" id="PS51462">
    <property type="entry name" value="NUDIX"/>
    <property type="match status" value="2"/>
</dbReference>
<dbReference type="Pfam" id="PF00293">
    <property type="entry name" value="NUDIX"/>
    <property type="match status" value="2"/>
</dbReference>
<reference evidence="4 5" key="1">
    <citation type="submission" date="2018-08" db="EMBL/GenBank/DDBJ databases">
        <title>The complete genome sequence of Streptomyces seoulensis, a pioneer strain for nickel superoxide dismutase discovery.</title>
        <authorList>
            <person name="Shin J."/>
            <person name="Lee J.-S."/>
            <person name="Lee E.-J."/>
            <person name="Youn H.-D."/>
        </authorList>
    </citation>
    <scope>NUCLEOTIDE SEQUENCE [LARGE SCALE GENOMIC DNA]</scope>
    <source>
        <strain evidence="4 5">KCTC 9819</strain>
    </source>
</reference>
<dbReference type="OrthoDB" id="21568at2"/>
<organism evidence="4 5">
    <name type="scientific">Streptomyces seoulensis</name>
    <dbReference type="NCBI Taxonomy" id="73044"/>
    <lineage>
        <taxon>Bacteria</taxon>
        <taxon>Bacillati</taxon>
        <taxon>Actinomycetota</taxon>
        <taxon>Actinomycetes</taxon>
        <taxon>Kitasatosporales</taxon>
        <taxon>Streptomycetaceae</taxon>
        <taxon>Streptomyces</taxon>
    </lineage>
</organism>
<protein>
    <submittedName>
        <fullName evidence="4">NUDIX domain-containing protein</fullName>
    </submittedName>
</protein>
<dbReference type="KEGG" id="sseo:D0Z67_03055"/>
<dbReference type="CDD" id="cd04683">
    <property type="entry name" value="NUDIX_Hydrolase"/>
    <property type="match status" value="1"/>
</dbReference>
<sequence length="436" mass="47490">MEEVDDMSTFAPGSAHLTCRALVVDREGRVLRVRDPAELPGARAGAGDRTLLDAALRAVTERTGLARSDLCLTPELLTTPVHVETVGPAHYEVTFALYLSRELPEPLPDADWSPVEQVDSGYLRNRLSGLKLHGKPEPVNASALIHDGDGRYLLHLRDNIPGIWEPGAFALLGGGREPQDRTLEDTLRRELAEEVSGLDLAGLEPYAVEEATGTDGLCVPVQVFSGRWSGDPDGVGLTEGVLLRWFRPDMLHRLRLSPGTRDLILRHAAGPAARAPVIPRPAKAPDAGGTELNIVGVHLYAEDADGRVLLGLRHPDSAFAGSTWHFLAGHCERESAAACLVREAYEEAGLLIDPADLELAHVVHVLHGPSARPRMQLVFRARRLGGTPWLREPDKCLAWRWWDPDGLPEPLVPYARTVIDGIRAGRGYSETGWCPA</sequence>
<dbReference type="PANTHER" id="PTHR43046:SF16">
    <property type="entry name" value="ADP-RIBOSE PYROPHOSPHATASE YJHB-RELATED"/>
    <property type="match status" value="1"/>
</dbReference>
<dbReference type="Gene3D" id="3.90.79.10">
    <property type="entry name" value="Nucleoside Triphosphate Pyrophosphohydrolase"/>
    <property type="match status" value="3"/>
</dbReference>
<dbReference type="Proteomes" id="UP000292547">
    <property type="component" value="Chromosome"/>
</dbReference>
<comment type="cofactor">
    <cofactor evidence="1">
        <name>Mg(2+)</name>
        <dbReference type="ChEBI" id="CHEBI:18420"/>
    </cofactor>
</comment>
<dbReference type="EMBL" id="CP032229">
    <property type="protein sequence ID" value="QBJ89387.1"/>
    <property type="molecule type" value="Genomic_DNA"/>
</dbReference>